<gene>
    <name evidence="8" type="ORF">AWC30_12460</name>
</gene>
<evidence type="ECO:0000256" key="2">
    <source>
        <dbReference type="ARBA" id="ARBA00009347"/>
    </source>
</evidence>
<keyword evidence="4" id="KW-0274">FAD</keyword>
<dbReference type="SUPFAM" id="SSF47203">
    <property type="entry name" value="Acyl-CoA dehydrogenase C-terminal domain-like"/>
    <property type="match status" value="1"/>
</dbReference>
<name>A0A1X2EHM3_9MYCO</name>
<evidence type="ECO:0000313" key="8">
    <source>
        <dbReference type="EMBL" id="ORX02388.1"/>
    </source>
</evidence>
<evidence type="ECO:0000313" key="9">
    <source>
        <dbReference type="Proteomes" id="UP000193090"/>
    </source>
</evidence>
<dbReference type="InterPro" id="IPR009075">
    <property type="entry name" value="AcylCo_DH/oxidase_C"/>
</dbReference>
<dbReference type="InterPro" id="IPR013786">
    <property type="entry name" value="AcylCoA_DH/ox_N"/>
</dbReference>
<dbReference type="SUPFAM" id="SSF56645">
    <property type="entry name" value="Acyl-CoA dehydrogenase NM domain-like"/>
    <property type="match status" value="1"/>
</dbReference>
<dbReference type="PANTHER" id="PTHR43884:SF20">
    <property type="entry name" value="ACYL-COA DEHYDROGENASE FADE28"/>
    <property type="match status" value="1"/>
</dbReference>
<dbReference type="InterPro" id="IPR009100">
    <property type="entry name" value="AcylCoA_DH/oxidase_NM_dom_sf"/>
</dbReference>
<evidence type="ECO:0000256" key="5">
    <source>
        <dbReference type="ARBA" id="ARBA00023002"/>
    </source>
</evidence>
<comment type="caution">
    <text evidence="8">The sequence shown here is derived from an EMBL/GenBank/DDBJ whole genome shotgun (WGS) entry which is preliminary data.</text>
</comment>
<dbReference type="OrthoDB" id="8677713at2"/>
<dbReference type="STRING" id="1798.AWC30_12460"/>
<dbReference type="RefSeq" id="WP_085110510.1">
    <property type="nucleotide sequence ID" value="NZ_JACKSN010000070.1"/>
</dbReference>
<comment type="cofactor">
    <cofactor evidence="1">
        <name>FAD</name>
        <dbReference type="ChEBI" id="CHEBI:57692"/>
    </cofactor>
</comment>
<keyword evidence="3" id="KW-0285">Flavoprotein</keyword>
<dbReference type="Gene3D" id="1.20.140.10">
    <property type="entry name" value="Butyryl-CoA Dehydrogenase, subunit A, domain 3"/>
    <property type="match status" value="1"/>
</dbReference>
<dbReference type="Pfam" id="PF00441">
    <property type="entry name" value="Acyl-CoA_dh_1"/>
    <property type="match status" value="1"/>
</dbReference>
<protein>
    <submittedName>
        <fullName evidence="8">Acyl-CoA dehydrogenase</fullName>
    </submittedName>
</protein>
<sequence>MSDERNLLRQTVAALVDKHASGEAVRAAMESPRGYDEQLWRLLCEQVGAAALVVPEEFGGAGGELADAAVVLEELGKALVPTPLLGTILAELALLAADSPDADALERLAAGEAVGTVALDPGYALNGDLVGPDDVVIGVDRDRLVRWETFETTALATMDPTRRLGRITAGTTAPLAADPGIADYAALLLAAEQVGAAGRCLDLTVEYTKSRVQFGRPIGSFQALKHRMADLYVAVQTARAVVTEAIADPSPTSAALARVNASEAFNTVAAEAVQLHGGIAITWESDIQLYFKRAHGSSHLLQSPADVLRGLQSEVLTQPVG</sequence>
<proteinExistence type="inferred from homology"/>
<dbReference type="GO" id="GO:0050660">
    <property type="term" value="F:flavin adenine dinucleotide binding"/>
    <property type="evidence" value="ECO:0007669"/>
    <property type="project" value="InterPro"/>
</dbReference>
<reference evidence="8 9" key="1">
    <citation type="submission" date="2016-01" db="EMBL/GenBank/DDBJ databases">
        <title>The new phylogeny of the genus Mycobacterium.</title>
        <authorList>
            <person name="Tarcisio F."/>
            <person name="Conor M."/>
            <person name="Antonella G."/>
            <person name="Elisabetta G."/>
            <person name="Giulia F.S."/>
            <person name="Sara T."/>
            <person name="Anna F."/>
            <person name="Clotilde B."/>
            <person name="Roberto B."/>
            <person name="Veronica D.S."/>
            <person name="Fabio R."/>
            <person name="Monica P."/>
            <person name="Olivier J."/>
            <person name="Enrico T."/>
            <person name="Nicola S."/>
        </authorList>
    </citation>
    <scope>NUCLEOTIDE SEQUENCE [LARGE SCALE GENOMIC DNA]</scope>
    <source>
        <strain evidence="8 9">DSM 44153</strain>
    </source>
</reference>
<evidence type="ECO:0000259" key="6">
    <source>
        <dbReference type="Pfam" id="PF00441"/>
    </source>
</evidence>
<evidence type="ECO:0000256" key="3">
    <source>
        <dbReference type="ARBA" id="ARBA00022630"/>
    </source>
</evidence>
<feature type="domain" description="Acyl-CoA dehydrogenase/oxidase C-terminal" evidence="6">
    <location>
        <begin position="185"/>
        <end position="295"/>
    </location>
</feature>
<evidence type="ECO:0000256" key="4">
    <source>
        <dbReference type="ARBA" id="ARBA00022827"/>
    </source>
</evidence>
<evidence type="ECO:0000256" key="1">
    <source>
        <dbReference type="ARBA" id="ARBA00001974"/>
    </source>
</evidence>
<keyword evidence="5" id="KW-0560">Oxidoreductase</keyword>
<accession>A0A1X2EHM3</accession>
<evidence type="ECO:0000259" key="7">
    <source>
        <dbReference type="Pfam" id="PF02771"/>
    </source>
</evidence>
<dbReference type="AlphaFoldDB" id="A0A1X2EHM3"/>
<dbReference type="InterPro" id="IPR036250">
    <property type="entry name" value="AcylCo_DH-like_C"/>
</dbReference>
<dbReference type="EMBL" id="LQPZ01000032">
    <property type="protein sequence ID" value="ORX02388.1"/>
    <property type="molecule type" value="Genomic_DNA"/>
</dbReference>
<feature type="domain" description="Acyl-CoA dehydrogenase/oxidase N-terminal" evidence="7">
    <location>
        <begin position="2"/>
        <end position="87"/>
    </location>
</feature>
<dbReference type="InterPro" id="IPR037069">
    <property type="entry name" value="AcylCoA_DH/ox_N_sf"/>
</dbReference>
<dbReference type="PANTHER" id="PTHR43884">
    <property type="entry name" value="ACYL-COA DEHYDROGENASE"/>
    <property type="match status" value="1"/>
</dbReference>
<dbReference type="Gene3D" id="1.10.540.10">
    <property type="entry name" value="Acyl-CoA dehydrogenase/oxidase, N-terminal domain"/>
    <property type="match status" value="1"/>
</dbReference>
<organism evidence="8 9">
    <name type="scientific">Mycolicibacillus trivialis</name>
    <dbReference type="NCBI Taxonomy" id="1798"/>
    <lineage>
        <taxon>Bacteria</taxon>
        <taxon>Bacillati</taxon>
        <taxon>Actinomycetota</taxon>
        <taxon>Actinomycetes</taxon>
        <taxon>Mycobacteriales</taxon>
        <taxon>Mycobacteriaceae</taxon>
        <taxon>Mycolicibacillus</taxon>
    </lineage>
</organism>
<dbReference type="Pfam" id="PF02771">
    <property type="entry name" value="Acyl-CoA_dh_N"/>
    <property type="match status" value="1"/>
</dbReference>
<keyword evidence="9" id="KW-1185">Reference proteome</keyword>
<dbReference type="Proteomes" id="UP000193090">
    <property type="component" value="Unassembled WGS sequence"/>
</dbReference>
<comment type="similarity">
    <text evidence="2">Belongs to the acyl-CoA dehydrogenase family.</text>
</comment>
<dbReference type="GO" id="GO:0003995">
    <property type="term" value="F:acyl-CoA dehydrogenase activity"/>
    <property type="evidence" value="ECO:0007669"/>
    <property type="project" value="TreeGrafter"/>
</dbReference>